<evidence type="ECO:0000256" key="2">
    <source>
        <dbReference type="ARBA" id="ARBA00023015"/>
    </source>
</evidence>
<dbReference type="PANTHER" id="PTHR30537:SF5">
    <property type="entry name" value="HTH-TYPE TRANSCRIPTIONAL ACTIVATOR TTDR-RELATED"/>
    <property type="match status" value="1"/>
</dbReference>
<sequence>MSTKNGPNALVTRRRQTAAEHALDANALELFARIAQAGSFAQAARDLGLTRAAISRRIAAIETAVGLTLFARSTRSLGLTEAGRRLHARARAVRDAAEGARLALRHTRDQLDGTLRISATAGFGRHVLTPLLARFQQQHPAVRFELFFTDRRVDLLREGLDIAFRVTSAPPEAWVAQPVLHFQVRAYGPRNLPLLNSPRELVSEAVLLLGQGEEPFVSQWQHEDGRTEQVTLQASTWGSDLDGLIALSLHGAGTVMAPDFCVEPAVAPADLHRGSAATLPSTSSMQNRLPGWRMMLGLETVQALTLPLPAGSETARALVRFIREALGGSSTGRHSGTRSVG</sequence>
<organism evidence="6 7">
    <name type="scientific">Pelomonas baiyunensis</name>
    <dbReference type="NCBI Taxonomy" id="3299026"/>
    <lineage>
        <taxon>Bacteria</taxon>
        <taxon>Pseudomonadati</taxon>
        <taxon>Pseudomonadota</taxon>
        <taxon>Betaproteobacteria</taxon>
        <taxon>Burkholderiales</taxon>
        <taxon>Sphaerotilaceae</taxon>
        <taxon>Roseateles</taxon>
    </lineage>
</organism>
<reference evidence="6 7" key="1">
    <citation type="submission" date="2024-08" db="EMBL/GenBank/DDBJ databases">
        <authorList>
            <person name="Lu H."/>
        </authorList>
    </citation>
    <scope>NUCLEOTIDE SEQUENCE [LARGE SCALE GENOMIC DNA]</scope>
    <source>
        <strain evidence="6 7">BYS87W</strain>
    </source>
</reference>
<dbReference type="Pfam" id="PF03466">
    <property type="entry name" value="LysR_substrate"/>
    <property type="match status" value="1"/>
</dbReference>
<evidence type="ECO:0000256" key="3">
    <source>
        <dbReference type="ARBA" id="ARBA00023125"/>
    </source>
</evidence>
<dbReference type="SUPFAM" id="SSF46785">
    <property type="entry name" value="Winged helix' DNA-binding domain"/>
    <property type="match status" value="1"/>
</dbReference>
<dbReference type="PRINTS" id="PR00039">
    <property type="entry name" value="HTHLYSR"/>
</dbReference>
<evidence type="ECO:0000313" key="7">
    <source>
        <dbReference type="Proteomes" id="UP001606303"/>
    </source>
</evidence>
<evidence type="ECO:0000256" key="4">
    <source>
        <dbReference type="ARBA" id="ARBA00023163"/>
    </source>
</evidence>
<name>A0ABW7H278_9BURK</name>
<keyword evidence="2" id="KW-0805">Transcription regulation</keyword>
<dbReference type="PANTHER" id="PTHR30537">
    <property type="entry name" value="HTH-TYPE TRANSCRIPTIONAL REGULATOR"/>
    <property type="match status" value="1"/>
</dbReference>
<proteinExistence type="inferred from homology"/>
<keyword evidence="3" id="KW-0238">DNA-binding</keyword>
<protein>
    <submittedName>
        <fullName evidence="6">LysR family transcriptional regulator</fullName>
    </submittedName>
</protein>
<dbReference type="Proteomes" id="UP001606303">
    <property type="component" value="Unassembled WGS sequence"/>
</dbReference>
<evidence type="ECO:0000313" key="6">
    <source>
        <dbReference type="EMBL" id="MFG6468290.1"/>
    </source>
</evidence>
<dbReference type="Pfam" id="PF00126">
    <property type="entry name" value="HTH_1"/>
    <property type="match status" value="1"/>
</dbReference>
<dbReference type="InterPro" id="IPR058163">
    <property type="entry name" value="LysR-type_TF_proteobact-type"/>
</dbReference>
<evidence type="ECO:0000256" key="1">
    <source>
        <dbReference type="ARBA" id="ARBA00009437"/>
    </source>
</evidence>
<comment type="caution">
    <text evidence="6">The sequence shown here is derived from an EMBL/GenBank/DDBJ whole genome shotgun (WGS) entry which is preliminary data.</text>
</comment>
<dbReference type="SUPFAM" id="SSF53850">
    <property type="entry name" value="Periplasmic binding protein-like II"/>
    <property type="match status" value="1"/>
</dbReference>
<dbReference type="RefSeq" id="WP_394386360.1">
    <property type="nucleotide sequence ID" value="NZ_JBIGIB010000005.1"/>
</dbReference>
<dbReference type="Gene3D" id="1.10.10.10">
    <property type="entry name" value="Winged helix-like DNA-binding domain superfamily/Winged helix DNA-binding domain"/>
    <property type="match status" value="1"/>
</dbReference>
<dbReference type="EMBL" id="JBIGIB010000005">
    <property type="protein sequence ID" value="MFG6468290.1"/>
    <property type="molecule type" value="Genomic_DNA"/>
</dbReference>
<dbReference type="InterPro" id="IPR000847">
    <property type="entry name" value="LysR_HTH_N"/>
</dbReference>
<dbReference type="PROSITE" id="PS50931">
    <property type="entry name" value="HTH_LYSR"/>
    <property type="match status" value="1"/>
</dbReference>
<accession>A0ABW7H278</accession>
<keyword evidence="4" id="KW-0804">Transcription</keyword>
<evidence type="ECO:0000259" key="5">
    <source>
        <dbReference type="PROSITE" id="PS50931"/>
    </source>
</evidence>
<dbReference type="InterPro" id="IPR005119">
    <property type="entry name" value="LysR_subst-bd"/>
</dbReference>
<dbReference type="InterPro" id="IPR036388">
    <property type="entry name" value="WH-like_DNA-bd_sf"/>
</dbReference>
<feature type="domain" description="HTH lysR-type" evidence="5">
    <location>
        <begin position="23"/>
        <end position="80"/>
    </location>
</feature>
<gene>
    <name evidence="6" type="ORF">ACG01O_16810</name>
</gene>
<comment type="similarity">
    <text evidence="1">Belongs to the LysR transcriptional regulatory family.</text>
</comment>
<dbReference type="InterPro" id="IPR036390">
    <property type="entry name" value="WH_DNA-bd_sf"/>
</dbReference>
<dbReference type="Gene3D" id="3.40.190.290">
    <property type="match status" value="1"/>
</dbReference>
<keyword evidence="7" id="KW-1185">Reference proteome</keyword>